<organism evidence="1 2">
    <name type="scientific">Racocetra persica</name>
    <dbReference type="NCBI Taxonomy" id="160502"/>
    <lineage>
        <taxon>Eukaryota</taxon>
        <taxon>Fungi</taxon>
        <taxon>Fungi incertae sedis</taxon>
        <taxon>Mucoromycota</taxon>
        <taxon>Glomeromycotina</taxon>
        <taxon>Glomeromycetes</taxon>
        <taxon>Diversisporales</taxon>
        <taxon>Gigasporaceae</taxon>
        <taxon>Racocetra</taxon>
    </lineage>
</organism>
<reference evidence="1" key="1">
    <citation type="submission" date="2021-06" db="EMBL/GenBank/DDBJ databases">
        <authorList>
            <person name="Kallberg Y."/>
            <person name="Tangrot J."/>
            <person name="Rosling A."/>
        </authorList>
    </citation>
    <scope>NUCLEOTIDE SEQUENCE</scope>
    <source>
        <strain evidence="1">MA461A</strain>
    </source>
</reference>
<proteinExistence type="predicted"/>
<accession>A0ACA9SJ44</accession>
<keyword evidence="2" id="KW-1185">Reference proteome</keyword>
<feature type="non-terminal residue" evidence="1">
    <location>
        <position position="1"/>
    </location>
</feature>
<name>A0ACA9SJ44_9GLOM</name>
<comment type="caution">
    <text evidence="1">The sequence shown here is derived from an EMBL/GenBank/DDBJ whole genome shotgun (WGS) entry which is preliminary data.</text>
</comment>
<protein>
    <submittedName>
        <fullName evidence="1">33570_t:CDS:1</fullName>
    </submittedName>
</protein>
<evidence type="ECO:0000313" key="2">
    <source>
        <dbReference type="Proteomes" id="UP000789920"/>
    </source>
</evidence>
<sequence>EIHLRHVRETNKNICTEQQLKRFVERDDVQLRENAGPWTILDQLVTTELKEQGKVLYYQCHDTSVSENCSKHYYQLTVSDETWLQQDQDCGFFCFEIDRKYDLNNEKAPVLSIVIEDEARYRFPSGFGLSDKENHHTI</sequence>
<evidence type="ECO:0000313" key="1">
    <source>
        <dbReference type="EMBL" id="CAG8839871.1"/>
    </source>
</evidence>
<dbReference type="EMBL" id="CAJVQC010125011">
    <property type="protein sequence ID" value="CAG8839871.1"/>
    <property type="molecule type" value="Genomic_DNA"/>
</dbReference>
<dbReference type="Proteomes" id="UP000789920">
    <property type="component" value="Unassembled WGS sequence"/>
</dbReference>
<gene>
    <name evidence="1" type="ORF">RPERSI_LOCUS31213</name>
</gene>